<organism evidence="6 7">
    <name type="scientific">Weissella confusa</name>
    <name type="common">Lactobacillus confusus</name>
    <dbReference type="NCBI Taxonomy" id="1583"/>
    <lineage>
        <taxon>Bacteria</taxon>
        <taxon>Bacillati</taxon>
        <taxon>Bacillota</taxon>
        <taxon>Bacilli</taxon>
        <taxon>Lactobacillales</taxon>
        <taxon>Lactobacillaceae</taxon>
        <taxon>Weissella</taxon>
    </lineage>
</organism>
<evidence type="ECO:0000313" key="7">
    <source>
        <dbReference type="Proteomes" id="UP000650485"/>
    </source>
</evidence>
<evidence type="ECO:0000313" key="6">
    <source>
        <dbReference type="EMBL" id="MBC6498339.1"/>
    </source>
</evidence>
<dbReference type="InterPro" id="IPR014016">
    <property type="entry name" value="UvrD-like_ATP-bd"/>
</dbReference>
<sequence length="36" mass="3739">MNFTTSQEAAITTTGQNILVSASAGSGKTRVLVERV</sequence>
<evidence type="ECO:0000259" key="5">
    <source>
        <dbReference type="Pfam" id="PF00580"/>
    </source>
</evidence>
<dbReference type="Proteomes" id="UP000650485">
    <property type="component" value="Unassembled WGS sequence"/>
</dbReference>
<proteinExistence type="predicted"/>
<dbReference type="GO" id="GO:0016787">
    <property type="term" value="F:hydrolase activity"/>
    <property type="evidence" value="ECO:0007669"/>
    <property type="project" value="UniProtKB-KW"/>
</dbReference>
<gene>
    <name evidence="6" type="ORF">H7R52_03635</name>
</gene>
<keyword evidence="2" id="KW-0378">Hydrolase</keyword>
<dbReference type="InterPro" id="IPR027417">
    <property type="entry name" value="P-loop_NTPase"/>
</dbReference>
<evidence type="ECO:0000256" key="4">
    <source>
        <dbReference type="ARBA" id="ARBA00022840"/>
    </source>
</evidence>
<feature type="domain" description="UvrD-like helicase ATP-binding" evidence="5">
    <location>
        <begin position="4"/>
        <end position="36"/>
    </location>
</feature>
<evidence type="ECO:0000256" key="3">
    <source>
        <dbReference type="ARBA" id="ARBA00022806"/>
    </source>
</evidence>
<evidence type="ECO:0000256" key="2">
    <source>
        <dbReference type="ARBA" id="ARBA00022801"/>
    </source>
</evidence>
<dbReference type="Pfam" id="PF00580">
    <property type="entry name" value="UvrD-helicase"/>
    <property type="match status" value="1"/>
</dbReference>
<protein>
    <submittedName>
        <fullName evidence="6">UvrD-helicase domain-containing protein</fullName>
    </submittedName>
</protein>
<comment type="caution">
    <text evidence="6">The sequence shown here is derived from an EMBL/GenBank/DDBJ whole genome shotgun (WGS) entry which is preliminary data.</text>
</comment>
<dbReference type="AlphaFoldDB" id="A0A923NF63"/>
<keyword evidence="4" id="KW-0067">ATP-binding</keyword>
<dbReference type="EMBL" id="JACSZT010000003">
    <property type="protein sequence ID" value="MBC6498339.1"/>
    <property type="molecule type" value="Genomic_DNA"/>
</dbReference>
<reference evidence="6" key="1">
    <citation type="submission" date="2020-08" db="EMBL/GenBank/DDBJ databases">
        <title>Complete genome sequence of Weissella confusa strain FS54 provides insights into metabolic potential.</title>
        <authorList>
            <person name="Fhoula I."/>
            <person name="Najjari A."/>
            <person name="Lekired A."/>
            <person name="Bessrour-Aouam N."/>
            <person name="Jaballah S."/>
            <person name="Klibi N."/>
            <person name="Ouzari H.-I."/>
        </authorList>
    </citation>
    <scope>NUCLEOTIDE SEQUENCE</scope>
    <source>
        <strain evidence="6">FS54</strain>
    </source>
</reference>
<keyword evidence="1" id="KW-0547">Nucleotide-binding</keyword>
<dbReference type="SUPFAM" id="SSF52540">
    <property type="entry name" value="P-loop containing nucleoside triphosphate hydrolases"/>
    <property type="match status" value="1"/>
</dbReference>
<name>A0A923NF63_WEICO</name>
<keyword evidence="3" id="KW-0347">Helicase</keyword>
<dbReference type="GO" id="GO:0005524">
    <property type="term" value="F:ATP binding"/>
    <property type="evidence" value="ECO:0007669"/>
    <property type="project" value="UniProtKB-KW"/>
</dbReference>
<accession>A0A923NF63</accession>
<dbReference type="GO" id="GO:0004386">
    <property type="term" value="F:helicase activity"/>
    <property type="evidence" value="ECO:0007669"/>
    <property type="project" value="UniProtKB-KW"/>
</dbReference>
<evidence type="ECO:0000256" key="1">
    <source>
        <dbReference type="ARBA" id="ARBA00022741"/>
    </source>
</evidence>
<dbReference type="Gene3D" id="3.40.50.300">
    <property type="entry name" value="P-loop containing nucleotide triphosphate hydrolases"/>
    <property type="match status" value="1"/>
</dbReference>